<evidence type="ECO:0000259" key="9">
    <source>
        <dbReference type="PROSITE" id="PS51012"/>
    </source>
</evidence>
<dbReference type="EMBL" id="JAUKVY010000009">
    <property type="protein sequence ID" value="MDO1533481.1"/>
    <property type="molecule type" value="Genomic_DNA"/>
</dbReference>
<feature type="transmembrane region" description="Helical" evidence="8">
    <location>
        <begin position="183"/>
        <end position="205"/>
    </location>
</feature>
<dbReference type="InterPro" id="IPR000412">
    <property type="entry name" value="ABC_2_transport"/>
</dbReference>
<comment type="caution">
    <text evidence="8">Lacks conserved residue(s) required for the propagation of feature annotation.</text>
</comment>
<keyword evidence="6 8" id="KW-1133">Transmembrane helix</keyword>
<keyword evidence="3 8" id="KW-0813">Transport</keyword>
<evidence type="ECO:0000256" key="5">
    <source>
        <dbReference type="ARBA" id="ARBA00022692"/>
    </source>
</evidence>
<dbReference type="PRINTS" id="PR00164">
    <property type="entry name" value="ABC2TRNSPORT"/>
</dbReference>
<comment type="similarity">
    <text evidence="2 8">Belongs to the ABC-2 integral membrane protein family.</text>
</comment>
<dbReference type="PROSITE" id="PS51012">
    <property type="entry name" value="ABC_TM2"/>
    <property type="match status" value="1"/>
</dbReference>
<evidence type="ECO:0000256" key="8">
    <source>
        <dbReference type="RuleBase" id="RU361157"/>
    </source>
</evidence>
<comment type="subcellular location">
    <subcellularLocation>
        <location evidence="8">Cell inner membrane</location>
        <topology evidence="8">Multi-pass membrane protein</topology>
    </subcellularLocation>
    <subcellularLocation>
        <location evidence="1">Cell membrane</location>
        <topology evidence="1">Multi-pass membrane protein</topology>
    </subcellularLocation>
</comment>
<evidence type="ECO:0000313" key="11">
    <source>
        <dbReference type="Proteomes" id="UP001169027"/>
    </source>
</evidence>
<evidence type="ECO:0000256" key="7">
    <source>
        <dbReference type="ARBA" id="ARBA00023136"/>
    </source>
</evidence>
<evidence type="ECO:0000256" key="2">
    <source>
        <dbReference type="ARBA" id="ARBA00007783"/>
    </source>
</evidence>
<keyword evidence="4 8" id="KW-1003">Cell membrane</keyword>
<name>A0ABT8S7U2_9BURK</name>
<dbReference type="InterPro" id="IPR013525">
    <property type="entry name" value="ABC2_TM"/>
</dbReference>
<feature type="transmembrane region" description="Helical" evidence="8">
    <location>
        <begin position="235"/>
        <end position="255"/>
    </location>
</feature>
<evidence type="ECO:0000256" key="1">
    <source>
        <dbReference type="ARBA" id="ARBA00004651"/>
    </source>
</evidence>
<keyword evidence="5 8" id="KW-0812">Transmembrane</keyword>
<dbReference type="Proteomes" id="UP001169027">
    <property type="component" value="Unassembled WGS sequence"/>
</dbReference>
<dbReference type="RefSeq" id="WP_301810138.1">
    <property type="nucleotide sequence ID" value="NZ_JAUJZH010000009.1"/>
</dbReference>
<keyword evidence="11" id="KW-1185">Reference proteome</keyword>
<proteinExistence type="inferred from homology"/>
<organism evidence="10 11">
    <name type="scientific">Variovorax ginsengisoli</name>
    <dbReference type="NCBI Taxonomy" id="363844"/>
    <lineage>
        <taxon>Bacteria</taxon>
        <taxon>Pseudomonadati</taxon>
        <taxon>Pseudomonadota</taxon>
        <taxon>Betaproteobacteria</taxon>
        <taxon>Burkholderiales</taxon>
        <taxon>Comamonadaceae</taxon>
        <taxon>Variovorax</taxon>
    </lineage>
</organism>
<dbReference type="InterPro" id="IPR047817">
    <property type="entry name" value="ABC2_TM_bact-type"/>
</dbReference>
<comment type="caution">
    <text evidence="10">The sequence shown here is derived from an EMBL/GenBank/DDBJ whole genome shotgun (WGS) entry which is preliminary data.</text>
</comment>
<evidence type="ECO:0000256" key="3">
    <source>
        <dbReference type="ARBA" id="ARBA00022448"/>
    </source>
</evidence>
<feature type="domain" description="ABC transmembrane type-2" evidence="9">
    <location>
        <begin position="140"/>
        <end position="374"/>
    </location>
</feature>
<accession>A0ABT8S7U2</accession>
<gene>
    <name evidence="10" type="ORF">Q2T77_14385</name>
</gene>
<reference evidence="10" key="1">
    <citation type="submission" date="2023-06" db="EMBL/GenBank/DDBJ databases">
        <authorList>
            <person name="Jiang Y."/>
            <person name="Liu Q."/>
        </authorList>
    </citation>
    <scope>NUCLEOTIDE SEQUENCE</scope>
    <source>
        <strain evidence="10">CGMCC 1.12090</strain>
    </source>
</reference>
<sequence>MNGSFIEFLRRVAHLCRKELLVILKDPSSRVILVVPALMQSLLFGYAATYDLTHVDYALLDQSRSGASTALIAKLDGTGVFRRAATLDSPVQIAPIVNAQEALVVIQIGPRFEQQLDAGEQAPIQLILDARNSNTAGSAAGFVGSVVEAFNAEWRQRHGGAQAPVRIESRAWFNPNLETRWNFMPGMIAALSMIQTLLLTALSVAREREQGTFDQLLVTPLSPTEIMIGKAVPPVFIGLVQSTLVLLVTLLWFRVPMAGSLLTLYTGLVFFTVASVGIGLSISAVSANMQQAMLYTFVLIMPMMLLSGLTTPVSNMPRALQIATLANPLRFAIDLVQRVYLEGVGLLTVWHNLIPLFIIAAITLPLAAWLFRHRLV</sequence>
<dbReference type="InterPro" id="IPR051449">
    <property type="entry name" value="ABC-2_transporter_component"/>
</dbReference>
<dbReference type="PANTHER" id="PTHR30294">
    <property type="entry name" value="MEMBRANE COMPONENT OF ABC TRANSPORTER YHHJ-RELATED"/>
    <property type="match status" value="1"/>
</dbReference>
<feature type="transmembrane region" description="Helical" evidence="8">
    <location>
        <begin position="349"/>
        <end position="371"/>
    </location>
</feature>
<feature type="transmembrane region" description="Helical" evidence="8">
    <location>
        <begin position="292"/>
        <end position="310"/>
    </location>
</feature>
<evidence type="ECO:0000256" key="4">
    <source>
        <dbReference type="ARBA" id="ARBA00022475"/>
    </source>
</evidence>
<protein>
    <recommendedName>
        <fullName evidence="8">Transport permease protein</fullName>
    </recommendedName>
</protein>
<dbReference type="PANTHER" id="PTHR30294:SF44">
    <property type="entry name" value="MULTIDRUG ABC TRANSPORTER PERMEASE YBHR-RELATED"/>
    <property type="match status" value="1"/>
</dbReference>
<evidence type="ECO:0000256" key="6">
    <source>
        <dbReference type="ARBA" id="ARBA00022989"/>
    </source>
</evidence>
<keyword evidence="7 8" id="KW-0472">Membrane</keyword>
<evidence type="ECO:0000313" key="10">
    <source>
        <dbReference type="EMBL" id="MDO1533481.1"/>
    </source>
</evidence>
<dbReference type="Pfam" id="PF12698">
    <property type="entry name" value="ABC2_membrane_3"/>
    <property type="match status" value="1"/>
</dbReference>
<dbReference type="Gene3D" id="3.40.1710.10">
    <property type="entry name" value="abc type-2 transporter like domain"/>
    <property type="match status" value="1"/>
</dbReference>
<feature type="transmembrane region" description="Helical" evidence="8">
    <location>
        <begin position="261"/>
        <end position="285"/>
    </location>
</feature>